<comment type="similarity">
    <text evidence="3">Belongs to the gas vesicle GvpA family.</text>
</comment>
<reference evidence="6" key="1">
    <citation type="submission" date="2007-10" db="EMBL/GenBank/DDBJ databases">
        <title>Complete sequence of chromosome of Desulforudis audaxviator MP104C.</title>
        <authorList>
            <person name="Copeland A."/>
            <person name="Lucas S."/>
            <person name="Lapidus A."/>
            <person name="Barry K."/>
            <person name="Glavina del Rio T."/>
            <person name="Dalin E."/>
            <person name="Tice H."/>
            <person name="Bruce D."/>
            <person name="Pitluck S."/>
            <person name="Lowry S.R."/>
            <person name="Larimer F."/>
            <person name="Land M.L."/>
            <person name="Hauser L."/>
            <person name="Kyrpides N."/>
            <person name="Ivanova N.N."/>
            <person name="Richardson P."/>
        </authorList>
    </citation>
    <scope>NUCLEOTIDE SEQUENCE [LARGE SCALE GENOMIC DNA]</scope>
    <source>
        <strain evidence="6">MP104C</strain>
    </source>
</reference>
<dbReference type="RefSeq" id="WP_012302576.1">
    <property type="nucleotide sequence ID" value="NC_010424.1"/>
</dbReference>
<dbReference type="GO" id="GO:0012506">
    <property type="term" value="C:vesicle membrane"/>
    <property type="evidence" value="ECO:0007669"/>
    <property type="project" value="InterPro"/>
</dbReference>
<dbReference type="PANTHER" id="PTHR35344">
    <property type="entry name" value="GAS VESICLE STRUCTURAL PROTEIN 2-RELATED"/>
    <property type="match status" value="1"/>
</dbReference>
<dbReference type="HOGENOM" id="CLU_2092835_0_0_9"/>
<protein>
    <submittedName>
        <fullName evidence="5">Gas vesicle protein GVPa</fullName>
    </submittedName>
</protein>
<evidence type="ECO:0000313" key="5">
    <source>
        <dbReference type="EMBL" id="ACA59991.1"/>
    </source>
</evidence>
<dbReference type="PROSITE" id="PS00669">
    <property type="entry name" value="GAS_VESICLE_A_2"/>
    <property type="match status" value="1"/>
</dbReference>
<proteinExistence type="inferred from homology"/>
<feature type="transmembrane region" description="Helical" evidence="4">
    <location>
        <begin position="36"/>
        <end position="57"/>
    </location>
</feature>
<keyword evidence="4" id="KW-1133">Transmembrane helix</keyword>
<dbReference type="InterPro" id="IPR050530">
    <property type="entry name" value="GvpA"/>
</dbReference>
<accession>B1I4T0</accession>
<evidence type="ECO:0000256" key="1">
    <source>
        <dbReference type="ARBA" id="ARBA00022987"/>
    </source>
</evidence>
<comment type="subcellular location">
    <subcellularLocation>
        <location evidence="2">Gas vesicle</location>
    </subcellularLocation>
</comment>
<dbReference type="GO" id="GO:0005198">
    <property type="term" value="F:structural molecule activity"/>
    <property type="evidence" value="ECO:0007669"/>
    <property type="project" value="InterPro"/>
</dbReference>
<sequence length="116" mass="13092">MSQAMKPLEPTRVREATLNDLIDRILEKGLLLNADLIIGVAGIPLLGVNLRLALAGMSTMLRYGFMRDWDEATREWESVQRRRGSTHKMEVLKSSKSSCSLFSPELLPPITTDEHR</sequence>
<dbReference type="KEGG" id="dau:Daud_1485"/>
<dbReference type="InterPro" id="IPR000638">
    <property type="entry name" value="Gas-vesicle_GvpA-like"/>
</dbReference>
<dbReference type="EMBL" id="CP000860">
    <property type="protein sequence ID" value="ACA59991.1"/>
    <property type="molecule type" value="Genomic_DNA"/>
</dbReference>
<evidence type="ECO:0000256" key="4">
    <source>
        <dbReference type="SAM" id="Phobius"/>
    </source>
</evidence>
<organism evidence="5 6">
    <name type="scientific">Desulforudis audaxviator (strain MP104C)</name>
    <dbReference type="NCBI Taxonomy" id="477974"/>
    <lineage>
        <taxon>Bacteria</taxon>
        <taxon>Bacillati</taxon>
        <taxon>Bacillota</taxon>
        <taxon>Clostridia</taxon>
        <taxon>Thermoanaerobacterales</taxon>
        <taxon>Candidatus Desulforudaceae</taxon>
        <taxon>Candidatus Desulforudis</taxon>
    </lineage>
</organism>
<dbReference type="PANTHER" id="PTHR35344:SF4">
    <property type="entry name" value="GAS VESICLE PROTEIN A1"/>
    <property type="match status" value="1"/>
</dbReference>
<dbReference type="Proteomes" id="UP000008544">
    <property type="component" value="Chromosome"/>
</dbReference>
<evidence type="ECO:0000256" key="3">
    <source>
        <dbReference type="ARBA" id="ARBA00035646"/>
    </source>
</evidence>
<evidence type="ECO:0000256" key="2">
    <source>
        <dbReference type="ARBA" id="ARBA00035108"/>
    </source>
</evidence>
<gene>
    <name evidence="5" type="ordered locus">Daud_1485</name>
</gene>
<evidence type="ECO:0000313" key="6">
    <source>
        <dbReference type="Proteomes" id="UP000008544"/>
    </source>
</evidence>
<dbReference type="Pfam" id="PF00741">
    <property type="entry name" value="Gas_vesicle"/>
    <property type="match status" value="1"/>
</dbReference>
<dbReference type="STRING" id="477974.Daud_1485"/>
<reference evidence="5 6" key="2">
    <citation type="journal article" date="2008" name="Science">
        <title>Environmental genomics reveals a single-species ecosystem deep within Earth.</title>
        <authorList>
            <person name="Chivian D."/>
            <person name="Brodie E.L."/>
            <person name="Alm E.J."/>
            <person name="Culley D.E."/>
            <person name="Dehal P.S."/>
            <person name="Desantis T.Z."/>
            <person name="Gihring T.M."/>
            <person name="Lapidus A."/>
            <person name="Lin L.H."/>
            <person name="Lowry S.R."/>
            <person name="Moser D.P."/>
            <person name="Richardson P.M."/>
            <person name="Southam G."/>
            <person name="Wanger G."/>
            <person name="Pratt L.M."/>
            <person name="Andersen G.L."/>
            <person name="Hazen T.C."/>
            <person name="Brockman F.J."/>
            <person name="Arkin A.P."/>
            <person name="Onstott T.C."/>
        </authorList>
    </citation>
    <scope>NUCLEOTIDE SEQUENCE [LARGE SCALE GENOMIC DNA]</scope>
    <source>
        <strain evidence="5 6">MP104C</strain>
    </source>
</reference>
<keyword evidence="6" id="KW-1185">Reference proteome</keyword>
<keyword evidence="4" id="KW-0812">Transmembrane</keyword>
<name>B1I4T0_DESAP</name>
<dbReference type="GO" id="GO:0031411">
    <property type="term" value="C:gas vesicle"/>
    <property type="evidence" value="ECO:0007669"/>
    <property type="project" value="UniProtKB-SubCell"/>
</dbReference>
<keyword evidence="1" id="KW-0304">Gas vesicle</keyword>
<dbReference type="InterPro" id="IPR018493">
    <property type="entry name" value="GvpA-like_CS"/>
</dbReference>
<dbReference type="eggNOG" id="ENOG5032ZVC">
    <property type="taxonomic scope" value="Bacteria"/>
</dbReference>
<dbReference type="AlphaFoldDB" id="B1I4T0"/>
<keyword evidence="4" id="KW-0472">Membrane</keyword>